<dbReference type="OMA" id="HANYILS"/>
<accession>G0M9U1</accession>
<keyword evidence="1" id="KW-0472">Membrane</keyword>
<feature type="transmembrane region" description="Helical" evidence="1">
    <location>
        <begin position="66"/>
        <end position="90"/>
    </location>
</feature>
<feature type="transmembrane region" description="Helical" evidence="1">
    <location>
        <begin position="200"/>
        <end position="227"/>
    </location>
</feature>
<organism evidence="3">
    <name type="scientific">Caenorhabditis brenneri</name>
    <name type="common">Nematode worm</name>
    <dbReference type="NCBI Taxonomy" id="135651"/>
    <lineage>
        <taxon>Eukaryota</taxon>
        <taxon>Metazoa</taxon>
        <taxon>Ecdysozoa</taxon>
        <taxon>Nematoda</taxon>
        <taxon>Chromadorea</taxon>
        <taxon>Rhabditida</taxon>
        <taxon>Rhabditina</taxon>
        <taxon>Rhabditomorpha</taxon>
        <taxon>Rhabditoidea</taxon>
        <taxon>Rhabditidae</taxon>
        <taxon>Peloderinae</taxon>
        <taxon>Caenorhabditis</taxon>
    </lineage>
</organism>
<dbReference type="eggNOG" id="ENOG502TJ9N">
    <property type="taxonomic scope" value="Eukaryota"/>
</dbReference>
<dbReference type="OrthoDB" id="5856444at2759"/>
<keyword evidence="1" id="KW-0812">Transmembrane</keyword>
<feature type="transmembrane region" description="Helical" evidence="1">
    <location>
        <begin position="102"/>
        <end position="123"/>
    </location>
</feature>
<feature type="transmembrane region" description="Helical" evidence="1">
    <location>
        <begin position="248"/>
        <end position="271"/>
    </location>
</feature>
<gene>
    <name evidence="2" type="ORF">CAEBREN_26186</name>
</gene>
<protein>
    <submittedName>
        <fullName evidence="2">Uncharacterized protein</fullName>
    </submittedName>
</protein>
<dbReference type="InParanoid" id="G0M9U1"/>
<dbReference type="EMBL" id="GL379787">
    <property type="protein sequence ID" value="EGT31004.1"/>
    <property type="molecule type" value="Genomic_DNA"/>
</dbReference>
<evidence type="ECO:0000313" key="2">
    <source>
        <dbReference type="EMBL" id="EGT31004.1"/>
    </source>
</evidence>
<keyword evidence="3" id="KW-1185">Reference proteome</keyword>
<dbReference type="AlphaFoldDB" id="G0M9U1"/>
<sequence>MSSPEEEYKFYNDIYNGFILKHPLIAAPFLTVYFALAIGWFYNFLTYRKILETNEMFWRNVPELPIFQHAYFMTRINFTGALVTFGLLLFIEEVLMPKVGGIVMFFLFLILCMIIGLGVFLYLTALFGQVYQVLMGMTIFENCLGIKVDQEDTRKIELKQMEKDLWIKYLYRAFIFRDVVLSTGILIVDYCQADKHGQYLYYSHVFMTVFHNIFYLMVPYALIFFNLEKVFKGGIPHMMNPLFNCLKRQAVAITVFQSITFATCCILVWFNVIPSEVLIYIPHCVALVLPVIIQGSIVTQFKVLGGNETYELRNW</sequence>
<feature type="transmembrane region" description="Helical" evidence="1">
    <location>
        <begin position="169"/>
        <end position="188"/>
    </location>
</feature>
<dbReference type="HOGENOM" id="CLU_057001_0_0_1"/>
<dbReference type="Proteomes" id="UP000008068">
    <property type="component" value="Unassembled WGS sequence"/>
</dbReference>
<name>G0M9U1_CAEBE</name>
<feature type="transmembrane region" description="Helical" evidence="1">
    <location>
        <begin position="24"/>
        <end position="46"/>
    </location>
</feature>
<reference evidence="3" key="1">
    <citation type="submission" date="2011-07" db="EMBL/GenBank/DDBJ databases">
        <authorList>
            <consortium name="Caenorhabditis brenneri Sequencing and Analysis Consortium"/>
            <person name="Wilson R.K."/>
        </authorList>
    </citation>
    <scope>NUCLEOTIDE SEQUENCE [LARGE SCALE GENOMIC DNA]</scope>
    <source>
        <strain evidence="3">PB2801</strain>
    </source>
</reference>
<evidence type="ECO:0000256" key="1">
    <source>
        <dbReference type="SAM" id="Phobius"/>
    </source>
</evidence>
<proteinExistence type="predicted"/>
<keyword evidence="1" id="KW-1133">Transmembrane helix</keyword>
<feature type="transmembrane region" description="Helical" evidence="1">
    <location>
        <begin position="277"/>
        <end position="298"/>
    </location>
</feature>
<evidence type="ECO:0000313" key="3">
    <source>
        <dbReference type="Proteomes" id="UP000008068"/>
    </source>
</evidence>